<comment type="caution">
    <text evidence="2">The sequence shown here is derived from an EMBL/GenBank/DDBJ whole genome shotgun (WGS) entry which is preliminary data.</text>
</comment>
<gene>
    <name evidence="2" type="ORF">CYCCA115_LOCUS12444</name>
</gene>
<protein>
    <submittedName>
        <fullName evidence="2">Uncharacterized protein</fullName>
    </submittedName>
</protein>
<proteinExistence type="predicted"/>
<dbReference type="Proteomes" id="UP001295423">
    <property type="component" value="Unassembled WGS sequence"/>
</dbReference>
<feature type="compositionally biased region" description="Polar residues" evidence="1">
    <location>
        <begin position="101"/>
        <end position="112"/>
    </location>
</feature>
<dbReference type="EMBL" id="CAKOGP040001759">
    <property type="protein sequence ID" value="CAJ1950144.1"/>
    <property type="molecule type" value="Genomic_DNA"/>
</dbReference>
<accession>A0AAD2FQY2</accession>
<feature type="region of interest" description="Disordered" evidence="1">
    <location>
        <begin position="89"/>
        <end position="112"/>
    </location>
</feature>
<sequence>MTKQATRKTKNVFQQMAGCFKKSDHKTKIKYNEHLINKRKREFGIAYMNLVLKNASEQELRLEKEGCLKDIDKLVKEIEELETKVEQVDVETRSKIHREPSTSNPTIEQTGV</sequence>
<feature type="compositionally biased region" description="Basic and acidic residues" evidence="1">
    <location>
        <begin position="89"/>
        <end position="100"/>
    </location>
</feature>
<keyword evidence="3" id="KW-1185">Reference proteome</keyword>
<organism evidence="2 3">
    <name type="scientific">Cylindrotheca closterium</name>
    <dbReference type="NCBI Taxonomy" id="2856"/>
    <lineage>
        <taxon>Eukaryota</taxon>
        <taxon>Sar</taxon>
        <taxon>Stramenopiles</taxon>
        <taxon>Ochrophyta</taxon>
        <taxon>Bacillariophyta</taxon>
        <taxon>Bacillariophyceae</taxon>
        <taxon>Bacillariophycidae</taxon>
        <taxon>Bacillariales</taxon>
        <taxon>Bacillariaceae</taxon>
        <taxon>Cylindrotheca</taxon>
    </lineage>
</organism>
<name>A0AAD2FQY2_9STRA</name>
<reference evidence="2" key="1">
    <citation type="submission" date="2023-08" db="EMBL/GenBank/DDBJ databases">
        <authorList>
            <person name="Audoor S."/>
            <person name="Bilcke G."/>
        </authorList>
    </citation>
    <scope>NUCLEOTIDE SEQUENCE</scope>
</reference>
<evidence type="ECO:0000256" key="1">
    <source>
        <dbReference type="SAM" id="MobiDB-lite"/>
    </source>
</evidence>
<evidence type="ECO:0000313" key="2">
    <source>
        <dbReference type="EMBL" id="CAJ1950144.1"/>
    </source>
</evidence>
<dbReference type="AlphaFoldDB" id="A0AAD2FQY2"/>
<evidence type="ECO:0000313" key="3">
    <source>
        <dbReference type="Proteomes" id="UP001295423"/>
    </source>
</evidence>